<dbReference type="GO" id="GO:0000981">
    <property type="term" value="F:DNA-binding transcription factor activity, RNA polymerase II-specific"/>
    <property type="evidence" value="ECO:0007669"/>
    <property type="project" value="InterPro"/>
</dbReference>
<evidence type="ECO:0000256" key="6">
    <source>
        <dbReference type="ARBA" id="ARBA00023242"/>
    </source>
</evidence>
<evidence type="ECO:0000313" key="9">
    <source>
        <dbReference type="EMBL" id="KAK1752597.1"/>
    </source>
</evidence>
<dbReference type="PANTHER" id="PTHR36206:SF16">
    <property type="entry name" value="TRANSCRIPTION FACTOR DOMAIN-CONTAINING PROTEIN-RELATED"/>
    <property type="match status" value="1"/>
</dbReference>
<dbReference type="InterPro" id="IPR052360">
    <property type="entry name" value="Transcr_Regulatory_Proteins"/>
</dbReference>
<accession>A0AAJ0B6T4</accession>
<protein>
    <recommendedName>
        <fullName evidence="8">Zn(2)-C6 fungal-type domain-containing protein</fullName>
    </recommendedName>
</protein>
<dbReference type="Pfam" id="PF00172">
    <property type="entry name" value="Zn_clus"/>
    <property type="match status" value="1"/>
</dbReference>
<evidence type="ECO:0000259" key="8">
    <source>
        <dbReference type="PROSITE" id="PS50048"/>
    </source>
</evidence>
<dbReference type="InterPro" id="IPR036864">
    <property type="entry name" value="Zn2-C6_fun-type_DNA-bd_sf"/>
</dbReference>
<dbReference type="PROSITE" id="PS00463">
    <property type="entry name" value="ZN2_CY6_FUNGAL_1"/>
    <property type="match status" value="1"/>
</dbReference>
<evidence type="ECO:0000256" key="1">
    <source>
        <dbReference type="ARBA" id="ARBA00022723"/>
    </source>
</evidence>
<feature type="region of interest" description="Disordered" evidence="7">
    <location>
        <begin position="452"/>
        <end position="485"/>
    </location>
</feature>
<dbReference type="Gene3D" id="4.10.240.10">
    <property type="entry name" value="Zn(2)-C6 fungal-type DNA-binding domain"/>
    <property type="match status" value="1"/>
</dbReference>
<keyword evidence="10" id="KW-1185">Reference proteome</keyword>
<name>A0AAJ0B6T4_9PEZI</name>
<dbReference type="GO" id="GO:0003677">
    <property type="term" value="F:DNA binding"/>
    <property type="evidence" value="ECO:0007669"/>
    <property type="project" value="UniProtKB-KW"/>
</dbReference>
<dbReference type="Pfam" id="PF11951">
    <property type="entry name" value="Fungal_trans_2"/>
    <property type="match status" value="1"/>
</dbReference>
<evidence type="ECO:0000256" key="4">
    <source>
        <dbReference type="ARBA" id="ARBA00023125"/>
    </source>
</evidence>
<keyword evidence="6" id="KW-0539">Nucleus</keyword>
<evidence type="ECO:0000256" key="7">
    <source>
        <dbReference type="SAM" id="MobiDB-lite"/>
    </source>
</evidence>
<evidence type="ECO:0000256" key="2">
    <source>
        <dbReference type="ARBA" id="ARBA00022833"/>
    </source>
</evidence>
<evidence type="ECO:0000256" key="3">
    <source>
        <dbReference type="ARBA" id="ARBA00023015"/>
    </source>
</evidence>
<organism evidence="9 10">
    <name type="scientific">Echria macrotheca</name>
    <dbReference type="NCBI Taxonomy" id="438768"/>
    <lineage>
        <taxon>Eukaryota</taxon>
        <taxon>Fungi</taxon>
        <taxon>Dikarya</taxon>
        <taxon>Ascomycota</taxon>
        <taxon>Pezizomycotina</taxon>
        <taxon>Sordariomycetes</taxon>
        <taxon>Sordariomycetidae</taxon>
        <taxon>Sordariales</taxon>
        <taxon>Schizotheciaceae</taxon>
        <taxon>Echria</taxon>
    </lineage>
</organism>
<dbReference type="InterPro" id="IPR021858">
    <property type="entry name" value="Fun_TF"/>
</dbReference>
<dbReference type="GO" id="GO:0008270">
    <property type="term" value="F:zinc ion binding"/>
    <property type="evidence" value="ECO:0007669"/>
    <property type="project" value="InterPro"/>
</dbReference>
<dbReference type="AlphaFoldDB" id="A0AAJ0B6T4"/>
<evidence type="ECO:0000256" key="5">
    <source>
        <dbReference type="ARBA" id="ARBA00023163"/>
    </source>
</evidence>
<dbReference type="Proteomes" id="UP001239445">
    <property type="component" value="Unassembled WGS sequence"/>
</dbReference>
<dbReference type="PROSITE" id="PS50048">
    <property type="entry name" value="ZN2_CY6_FUNGAL_2"/>
    <property type="match status" value="1"/>
</dbReference>
<dbReference type="EMBL" id="MU839839">
    <property type="protein sequence ID" value="KAK1752597.1"/>
    <property type="molecule type" value="Genomic_DNA"/>
</dbReference>
<comment type="caution">
    <text evidence="9">The sequence shown here is derived from an EMBL/GenBank/DDBJ whole genome shotgun (WGS) entry which is preliminary data.</text>
</comment>
<gene>
    <name evidence="9" type="ORF">QBC47DRAFT_404919</name>
</gene>
<reference evidence="9" key="1">
    <citation type="submission" date="2023-06" db="EMBL/GenBank/DDBJ databases">
        <title>Genome-scale phylogeny and comparative genomics of the fungal order Sordariales.</title>
        <authorList>
            <consortium name="Lawrence Berkeley National Laboratory"/>
            <person name="Hensen N."/>
            <person name="Bonometti L."/>
            <person name="Westerberg I."/>
            <person name="Brannstrom I.O."/>
            <person name="Guillou S."/>
            <person name="Cros-Aarteil S."/>
            <person name="Calhoun S."/>
            <person name="Haridas S."/>
            <person name="Kuo A."/>
            <person name="Mondo S."/>
            <person name="Pangilinan J."/>
            <person name="Riley R."/>
            <person name="Labutti K."/>
            <person name="Andreopoulos B."/>
            <person name="Lipzen A."/>
            <person name="Chen C."/>
            <person name="Yanf M."/>
            <person name="Daum C."/>
            <person name="Ng V."/>
            <person name="Clum A."/>
            <person name="Steindorff A."/>
            <person name="Ohm R."/>
            <person name="Martin F."/>
            <person name="Silar P."/>
            <person name="Natvig D."/>
            <person name="Lalanne C."/>
            <person name="Gautier V."/>
            <person name="Ament-Velasquez S.L."/>
            <person name="Kruys A."/>
            <person name="Hutchinson M.I."/>
            <person name="Powell A.J."/>
            <person name="Barry K."/>
            <person name="Miller A.N."/>
            <person name="Grigoriev I.V."/>
            <person name="Debuchy R."/>
            <person name="Gladieux P."/>
            <person name="Thoren M.H."/>
            <person name="Johannesson H."/>
        </authorList>
    </citation>
    <scope>NUCLEOTIDE SEQUENCE</scope>
    <source>
        <strain evidence="9">PSN4</strain>
    </source>
</reference>
<dbReference type="CDD" id="cd00067">
    <property type="entry name" value="GAL4"/>
    <property type="match status" value="1"/>
</dbReference>
<feature type="domain" description="Zn(2)-C6 fungal-type" evidence="8">
    <location>
        <begin position="20"/>
        <end position="48"/>
    </location>
</feature>
<feature type="region of interest" description="Disordered" evidence="7">
    <location>
        <begin position="545"/>
        <end position="568"/>
    </location>
</feature>
<keyword evidence="2" id="KW-0862">Zinc</keyword>
<feature type="compositionally biased region" description="Acidic residues" evidence="7">
    <location>
        <begin position="452"/>
        <end position="461"/>
    </location>
</feature>
<proteinExistence type="predicted"/>
<feature type="compositionally biased region" description="Low complexity" evidence="7">
    <location>
        <begin position="462"/>
        <end position="477"/>
    </location>
</feature>
<keyword evidence="1" id="KW-0479">Metal-binding</keyword>
<evidence type="ECO:0000313" key="10">
    <source>
        <dbReference type="Proteomes" id="UP001239445"/>
    </source>
</evidence>
<dbReference type="SMART" id="SM00066">
    <property type="entry name" value="GAL4"/>
    <property type="match status" value="1"/>
</dbReference>
<dbReference type="PANTHER" id="PTHR36206">
    <property type="entry name" value="ASPERCRYPTIN BIOSYNTHESIS CLUSTER-SPECIFIC TRANSCRIPTION REGULATOR ATNN-RELATED"/>
    <property type="match status" value="1"/>
</dbReference>
<dbReference type="SUPFAM" id="SSF57701">
    <property type="entry name" value="Zn2/Cys6 DNA-binding domain"/>
    <property type="match status" value="1"/>
</dbReference>
<keyword evidence="4" id="KW-0238">DNA-binding</keyword>
<dbReference type="InterPro" id="IPR001138">
    <property type="entry name" value="Zn2Cys6_DnaBD"/>
</dbReference>
<sequence length="568" mass="62703">MSLIPTDPALKYPKLRVKTGCRTCKIRKVKCDESRPACKRCLSTGRVCGGYGVWGGGGGSAAAVTTWKQPQFGLPWSSDGSLHLHWFQHRTSVKLPGPFPSHFWDTLVLQASSTEPAIQQATVALSSLHKARVAGRRSLDPSGLEKSGLVAYNKAISYLVRPEFASRDKASSRTALIACMLFTCLESLRGSFRTAHYHLQAGMKIVVDLYGPGRKNAAKDSADTWLFEAFCRMHLLALQIGQESIADLNLSIDSPLPRYFTSLSETRDWLDAIFWSASQLKERSQRDQDVDNSKSHLQEQENLKSQLSSWLAVYKASQRVFHENIILRVGGGLLYLYYLRTKILIGTCLDPDREMQYDQHLDDFSAIIAQNFVLFGLVQELHNSWDPLYREDMSHFTADIGGIPPLYDTALHCRTPEVRQQAVGLLNAMSSREVIWDSRIAAAVAEEVALIEEGDDGDYEPGDVSSTSSESGGSSNGDAGPKTVPLERRVTDVKIFLPDSRDEAIIMTCRRRTDGGDYETLTRTLHRPPDSYFVPAVKTDRLAAARSITASSSTSGTPGRSSSGSTSP</sequence>
<keyword evidence="5" id="KW-0804">Transcription</keyword>
<keyword evidence="3" id="KW-0805">Transcription regulation</keyword>